<gene>
    <name evidence="6" type="ORF">ANCCAN_18267</name>
</gene>
<dbReference type="InterPro" id="IPR001841">
    <property type="entry name" value="Znf_RING"/>
</dbReference>
<evidence type="ECO:0000256" key="1">
    <source>
        <dbReference type="ARBA" id="ARBA00022723"/>
    </source>
</evidence>
<evidence type="ECO:0000256" key="4">
    <source>
        <dbReference type="PROSITE-ProRule" id="PRU00175"/>
    </source>
</evidence>
<keyword evidence="1" id="KW-0479">Metal-binding</keyword>
<keyword evidence="3" id="KW-0862">Zinc</keyword>
<dbReference type="EMBL" id="JOJR01000618">
    <property type="protein sequence ID" value="RCN35858.1"/>
    <property type="molecule type" value="Genomic_DNA"/>
</dbReference>
<sequence>MVTTITRITRGEYANRPSQAEEWRSFLVVDYLCRIHRSEVASYVTLFLEVIAIGDGGTCEELNGASLSLVLNVPLDEDVEQYRQFFCRNSLSARRLNNSESRVLSKYVDLNQGETFENVVRVDFASADDCHEALKKHSRKVAKVLILPRAFVVGSESWSNLKNATMTFRVKWYKRPATGEGVLKFKNAKDSRLAAEILIYHGYSDSERHSRISDDIRIIKVIPNAYQHDYIFQEHMREILGVNDVPLERAYLLRVARWKSDVNDAVRFHVGRAIAKYLMRHHEWIGYLPVFQHEWRMILSSTTLPWHWNMLNTENKEGSANPCEAELIFKSVDQGLGLVDMLTSDNNDLVMYDERNRSSQKITVKPIYCISILVTKEVRIACDSFIRQLNDEESDAARMSDDMLGALEILDTTWTDDLDCSDDTDTTLGELNVQGWPVRHVEEVATRLVSMFEGTYIDCSDDAHGRLLYGYGAKYVDFVRQKLRGRAVIDVDLLRERITVVGEAADLAKEKLTFFAKNRKITGCEKLQFIDDLGIKFHGTLQQYDLLMNYLEEVDQRVVQSISDVNQSSKPDCPVCLSPVSNAFYCLECGHYYCLKCIIFQVKTMIRNRDLPMRCVYMDCEKPIAVSDIKQLILGDERLPWLSAEKLRPLIDSSIDCLVRKHPELTRCPTPDCFGICKV</sequence>
<dbReference type="Gene3D" id="3.30.40.10">
    <property type="entry name" value="Zinc/RING finger domain, C3HC4 (zinc finger)"/>
    <property type="match status" value="1"/>
</dbReference>
<proteinExistence type="predicted"/>
<keyword evidence="7" id="KW-1185">Reference proteome</keyword>
<accession>A0A368FWJ4</accession>
<name>A0A368FWJ4_ANCCA</name>
<dbReference type="PROSITE" id="PS00518">
    <property type="entry name" value="ZF_RING_1"/>
    <property type="match status" value="1"/>
</dbReference>
<evidence type="ECO:0000313" key="6">
    <source>
        <dbReference type="EMBL" id="RCN35858.1"/>
    </source>
</evidence>
<dbReference type="Proteomes" id="UP000252519">
    <property type="component" value="Unassembled WGS sequence"/>
</dbReference>
<reference evidence="6 7" key="1">
    <citation type="submission" date="2014-10" db="EMBL/GenBank/DDBJ databases">
        <title>Draft genome of the hookworm Ancylostoma caninum.</title>
        <authorList>
            <person name="Mitreva M."/>
        </authorList>
    </citation>
    <scope>NUCLEOTIDE SEQUENCE [LARGE SCALE GENOMIC DNA]</scope>
    <source>
        <strain evidence="6 7">Baltimore</strain>
    </source>
</reference>
<evidence type="ECO:0000313" key="7">
    <source>
        <dbReference type="Proteomes" id="UP000252519"/>
    </source>
</evidence>
<organism evidence="6 7">
    <name type="scientific">Ancylostoma caninum</name>
    <name type="common">Dog hookworm</name>
    <dbReference type="NCBI Taxonomy" id="29170"/>
    <lineage>
        <taxon>Eukaryota</taxon>
        <taxon>Metazoa</taxon>
        <taxon>Ecdysozoa</taxon>
        <taxon>Nematoda</taxon>
        <taxon>Chromadorea</taxon>
        <taxon>Rhabditida</taxon>
        <taxon>Rhabditina</taxon>
        <taxon>Rhabditomorpha</taxon>
        <taxon>Strongyloidea</taxon>
        <taxon>Ancylostomatidae</taxon>
        <taxon>Ancylostomatinae</taxon>
        <taxon>Ancylostoma</taxon>
    </lineage>
</organism>
<dbReference type="InterPro" id="IPR017907">
    <property type="entry name" value="Znf_RING_CS"/>
</dbReference>
<protein>
    <recommendedName>
        <fullName evidence="5">RING-type domain-containing protein</fullName>
    </recommendedName>
</protein>
<dbReference type="AlphaFoldDB" id="A0A368FWJ4"/>
<evidence type="ECO:0000259" key="5">
    <source>
        <dbReference type="PROSITE" id="PS50089"/>
    </source>
</evidence>
<dbReference type="GO" id="GO:0008270">
    <property type="term" value="F:zinc ion binding"/>
    <property type="evidence" value="ECO:0007669"/>
    <property type="project" value="UniProtKB-KW"/>
</dbReference>
<evidence type="ECO:0000256" key="3">
    <source>
        <dbReference type="ARBA" id="ARBA00022833"/>
    </source>
</evidence>
<comment type="caution">
    <text evidence="6">The sequence shown here is derived from an EMBL/GenBank/DDBJ whole genome shotgun (WGS) entry which is preliminary data.</text>
</comment>
<dbReference type="SUPFAM" id="SSF57850">
    <property type="entry name" value="RING/U-box"/>
    <property type="match status" value="1"/>
</dbReference>
<dbReference type="InterPro" id="IPR013083">
    <property type="entry name" value="Znf_RING/FYVE/PHD"/>
</dbReference>
<keyword evidence="2 4" id="KW-0863">Zinc-finger</keyword>
<dbReference type="OrthoDB" id="61092at2759"/>
<feature type="domain" description="RING-type" evidence="5">
    <location>
        <begin position="573"/>
        <end position="615"/>
    </location>
</feature>
<dbReference type="PROSITE" id="PS50089">
    <property type="entry name" value="ZF_RING_2"/>
    <property type="match status" value="1"/>
</dbReference>
<dbReference type="STRING" id="29170.A0A368FWJ4"/>
<evidence type="ECO:0000256" key="2">
    <source>
        <dbReference type="ARBA" id="ARBA00022771"/>
    </source>
</evidence>